<evidence type="ECO:0000256" key="10">
    <source>
        <dbReference type="ARBA" id="ARBA00023136"/>
    </source>
</evidence>
<gene>
    <name evidence="13" type="ORF">ACFP1K_15140</name>
</gene>
<dbReference type="EMBL" id="JBHSRF010000017">
    <property type="protein sequence ID" value="MFC6082500.1"/>
    <property type="molecule type" value="Genomic_DNA"/>
</dbReference>
<dbReference type="Proteomes" id="UP001596137">
    <property type="component" value="Unassembled WGS sequence"/>
</dbReference>
<feature type="transmembrane region" description="Helical" evidence="11">
    <location>
        <begin position="772"/>
        <end position="795"/>
    </location>
</feature>
<evidence type="ECO:0000256" key="2">
    <source>
        <dbReference type="ARBA" id="ARBA00022475"/>
    </source>
</evidence>
<keyword evidence="5" id="KW-0479">Metal-binding</keyword>
<keyword evidence="14" id="KW-1185">Reference proteome</keyword>
<protein>
    <submittedName>
        <fullName evidence="13">M48 family metalloprotease</fullName>
        <ecNumber evidence="13">3.4.24.-</ecNumber>
    </submittedName>
</protein>
<comment type="cofactor">
    <cofactor evidence="1">
        <name>Zn(2+)</name>
        <dbReference type="ChEBI" id="CHEBI:29105"/>
    </cofactor>
</comment>
<evidence type="ECO:0000313" key="14">
    <source>
        <dbReference type="Proteomes" id="UP001596137"/>
    </source>
</evidence>
<feature type="transmembrane region" description="Helical" evidence="11">
    <location>
        <begin position="440"/>
        <end position="464"/>
    </location>
</feature>
<keyword evidence="8 11" id="KW-1133">Transmembrane helix</keyword>
<feature type="transmembrane region" description="Helical" evidence="11">
    <location>
        <begin position="326"/>
        <end position="345"/>
    </location>
</feature>
<evidence type="ECO:0000256" key="1">
    <source>
        <dbReference type="ARBA" id="ARBA00001947"/>
    </source>
</evidence>
<evidence type="ECO:0000256" key="3">
    <source>
        <dbReference type="ARBA" id="ARBA00022670"/>
    </source>
</evidence>
<evidence type="ECO:0000256" key="6">
    <source>
        <dbReference type="ARBA" id="ARBA00022801"/>
    </source>
</evidence>
<dbReference type="RefSeq" id="WP_380752630.1">
    <property type="nucleotide sequence ID" value="NZ_JBHSRF010000017.1"/>
</dbReference>
<keyword evidence="4 11" id="KW-0812">Transmembrane</keyword>
<feature type="transmembrane region" description="Helical" evidence="11">
    <location>
        <begin position="21"/>
        <end position="42"/>
    </location>
</feature>
<feature type="transmembrane region" description="Helical" evidence="11">
    <location>
        <begin position="88"/>
        <end position="109"/>
    </location>
</feature>
<dbReference type="Pfam" id="PF01435">
    <property type="entry name" value="Peptidase_M48"/>
    <property type="match status" value="1"/>
</dbReference>
<feature type="transmembrane region" description="Helical" evidence="11">
    <location>
        <begin position="365"/>
        <end position="385"/>
    </location>
</feature>
<dbReference type="InterPro" id="IPR050083">
    <property type="entry name" value="HtpX_protease"/>
</dbReference>
<evidence type="ECO:0000256" key="8">
    <source>
        <dbReference type="ARBA" id="ARBA00022989"/>
    </source>
</evidence>
<accession>A0ABW1NGH9</accession>
<keyword evidence="3" id="KW-0645">Protease</keyword>
<keyword evidence="9 13" id="KW-0482">Metalloprotease</keyword>
<keyword evidence="7" id="KW-0862">Zinc</keyword>
<evidence type="ECO:0000256" key="7">
    <source>
        <dbReference type="ARBA" id="ARBA00022833"/>
    </source>
</evidence>
<name>A0ABW1NGH9_9ACTN</name>
<feature type="transmembrane region" description="Helical" evidence="11">
    <location>
        <begin position="640"/>
        <end position="663"/>
    </location>
</feature>
<keyword evidence="6 13" id="KW-0378">Hydrolase</keyword>
<dbReference type="PANTHER" id="PTHR43221">
    <property type="entry name" value="PROTEASE HTPX"/>
    <property type="match status" value="1"/>
</dbReference>
<feature type="transmembrane region" description="Helical" evidence="11">
    <location>
        <begin position="597"/>
        <end position="620"/>
    </location>
</feature>
<dbReference type="Gene3D" id="3.30.2010.10">
    <property type="entry name" value="Metalloproteases ('zincins'), catalytic domain"/>
    <property type="match status" value="1"/>
</dbReference>
<dbReference type="EC" id="3.4.24.-" evidence="13"/>
<feature type="transmembrane region" description="Helical" evidence="11">
    <location>
        <begin position="546"/>
        <end position="564"/>
    </location>
</feature>
<feature type="transmembrane region" description="Helical" evidence="11">
    <location>
        <begin position="725"/>
        <end position="751"/>
    </location>
</feature>
<keyword evidence="10 11" id="KW-0472">Membrane</keyword>
<evidence type="ECO:0000256" key="11">
    <source>
        <dbReference type="SAM" id="Phobius"/>
    </source>
</evidence>
<organism evidence="13 14">
    <name type="scientific">Sphaerisporangium aureirubrum</name>
    <dbReference type="NCBI Taxonomy" id="1544736"/>
    <lineage>
        <taxon>Bacteria</taxon>
        <taxon>Bacillati</taxon>
        <taxon>Actinomycetota</taxon>
        <taxon>Actinomycetes</taxon>
        <taxon>Streptosporangiales</taxon>
        <taxon>Streptosporangiaceae</taxon>
        <taxon>Sphaerisporangium</taxon>
    </lineage>
</organism>
<feature type="transmembrane region" description="Helical" evidence="11">
    <location>
        <begin position="476"/>
        <end position="497"/>
    </location>
</feature>
<proteinExistence type="predicted"/>
<feature type="transmembrane region" description="Helical" evidence="11">
    <location>
        <begin position="233"/>
        <end position="251"/>
    </location>
</feature>
<keyword evidence="2" id="KW-1003">Cell membrane</keyword>
<evidence type="ECO:0000259" key="12">
    <source>
        <dbReference type="Pfam" id="PF01435"/>
    </source>
</evidence>
<dbReference type="GO" id="GO:0008237">
    <property type="term" value="F:metallopeptidase activity"/>
    <property type="evidence" value="ECO:0007669"/>
    <property type="project" value="UniProtKB-KW"/>
</dbReference>
<dbReference type="InterPro" id="IPR001915">
    <property type="entry name" value="Peptidase_M48"/>
</dbReference>
<evidence type="ECO:0000256" key="5">
    <source>
        <dbReference type="ARBA" id="ARBA00022723"/>
    </source>
</evidence>
<reference evidence="14" key="1">
    <citation type="journal article" date="2019" name="Int. J. Syst. Evol. Microbiol.">
        <title>The Global Catalogue of Microorganisms (GCM) 10K type strain sequencing project: providing services to taxonomists for standard genome sequencing and annotation.</title>
        <authorList>
            <consortium name="The Broad Institute Genomics Platform"/>
            <consortium name="The Broad Institute Genome Sequencing Center for Infectious Disease"/>
            <person name="Wu L."/>
            <person name="Ma J."/>
        </authorList>
    </citation>
    <scope>NUCLEOTIDE SEQUENCE [LARGE SCALE GENOMIC DNA]</scope>
    <source>
        <strain evidence="14">JCM 30346</strain>
    </source>
</reference>
<feature type="transmembrane region" description="Helical" evidence="11">
    <location>
        <begin position="405"/>
        <end position="428"/>
    </location>
</feature>
<feature type="transmembrane region" description="Helical" evidence="11">
    <location>
        <begin position="670"/>
        <end position="695"/>
    </location>
</feature>
<feature type="transmembrane region" description="Helical" evidence="11">
    <location>
        <begin position="205"/>
        <end position="227"/>
    </location>
</feature>
<evidence type="ECO:0000256" key="4">
    <source>
        <dbReference type="ARBA" id="ARBA00022692"/>
    </source>
</evidence>
<dbReference type="PANTHER" id="PTHR43221:SF2">
    <property type="entry name" value="PROTEASE HTPX HOMOLOG"/>
    <property type="match status" value="1"/>
</dbReference>
<feature type="domain" description="Peptidase M48" evidence="12">
    <location>
        <begin position="161"/>
        <end position="320"/>
    </location>
</feature>
<comment type="caution">
    <text evidence="13">The sequence shown here is derived from an EMBL/GenBank/DDBJ whole genome shotgun (WGS) entry which is preliminary data.</text>
</comment>
<evidence type="ECO:0000313" key="13">
    <source>
        <dbReference type="EMBL" id="MFC6082500.1"/>
    </source>
</evidence>
<evidence type="ECO:0000256" key="9">
    <source>
        <dbReference type="ARBA" id="ARBA00023049"/>
    </source>
</evidence>
<sequence length="888" mass="92429">MSAPPGRRADPFLLPSQTGARFLLLIVSTLGTSLFAFNVIYLDLVPGASARYLRCAQEADRPVAGTGDPGSWAYGFAECVAPYERDKALWMGAGVAVLLLAALAAYWLMPVWRVRRGRLTRLTAEDAPDLVVELTELSWRAGLRRPPEFLVSTRPGGGGVAFGRAGRRRVQLDAGLVTTFVTDRAGFRAVVLHELAHLRGGDVDWTYLTIAVWWSFVAVALVPLGVVLFDEPATVAGVGWRLVVMTVLVYLTRNAVLRSREIYADVRAARWSGDGALRRLLTRAGALGSQVDRRPPGPGRRAWTALVAAHPDPGTRLAATNDPRPLFRAGFWESLAAGLAIAIAGEHVETYVWLLTGNLDALGTRWAAGLVFAPLAAGVTGIALWRAAVLSAGTGGTGGVPVREVWAAGLGLGAGLALGLPLSAGSAITGTFEVYRGGATAWVALAAAAAVATAWVAATARAWLPPARTRPLAPYYVPLLGAAACLTALCLALRSFLADMAPALPQLTDAAADDLAALREAGWTGPDWVWFLVNHPLTVHLSQRPLVVGGLLTLWLVPLGAALAGPWRAARPRPGPGTTLPGAGTGPGAGVGPPVRAAVAGGMVCGLVYGGLVVGLRVVVHREVAGVARSAAEFLLLFEYWQVGLAVGMQVVAAVGVAVYVAGWRREPSGVVLGMMAAFVAGVLAAGAELFLIGFGGCVDALSLKPGPCAWDFDGVFVRLEIGKIVGIGAVAALVAASAAVAVIWLSRWVFRLSAARLPPRRPASGAGRSRPEILVAAVLAAGVVAVLAGGAAGAGTAAPERPSSSAAQRAAAETCALQRRLVAGMDTLTPARLQELLLELLTAADESNDTELLTGVADMIRGLSRSDPELFAAGLRKIQERCRHIPS</sequence>